<name>A0A9Q3FTK2_9BASI</name>
<dbReference type="AlphaFoldDB" id="A0A9Q3FTK2"/>
<gene>
    <name evidence="1" type="ORF">O181_085673</name>
</gene>
<comment type="caution">
    <text evidence="1">The sequence shown here is derived from an EMBL/GenBank/DDBJ whole genome shotgun (WGS) entry which is preliminary data.</text>
</comment>
<organism evidence="1 2">
    <name type="scientific">Austropuccinia psidii MF-1</name>
    <dbReference type="NCBI Taxonomy" id="1389203"/>
    <lineage>
        <taxon>Eukaryota</taxon>
        <taxon>Fungi</taxon>
        <taxon>Dikarya</taxon>
        <taxon>Basidiomycota</taxon>
        <taxon>Pucciniomycotina</taxon>
        <taxon>Pucciniomycetes</taxon>
        <taxon>Pucciniales</taxon>
        <taxon>Sphaerophragmiaceae</taxon>
        <taxon>Austropuccinia</taxon>
    </lineage>
</organism>
<accession>A0A9Q3FTK2</accession>
<reference evidence="1" key="1">
    <citation type="submission" date="2021-03" db="EMBL/GenBank/DDBJ databases">
        <title>Draft genome sequence of rust myrtle Austropuccinia psidii MF-1, a brazilian biotype.</title>
        <authorList>
            <person name="Quecine M.C."/>
            <person name="Pachon D.M.R."/>
            <person name="Bonatelli M.L."/>
            <person name="Correr F.H."/>
            <person name="Franceschini L.M."/>
            <person name="Leite T.F."/>
            <person name="Margarido G.R.A."/>
            <person name="Almeida C.A."/>
            <person name="Ferrarezi J.A."/>
            <person name="Labate C.A."/>
        </authorList>
    </citation>
    <scope>NUCLEOTIDE SEQUENCE</scope>
    <source>
        <strain evidence="1">MF-1</strain>
    </source>
</reference>
<dbReference type="Proteomes" id="UP000765509">
    <property type="component" value="Unassembled WGS sequence"/>
</dbReference>
<proteinExistence type="predicted"/>
<sequence>MGEVYYVRWHAIVHMSWFVARVQDLNSSHANPYACAAPGQGGSLVPPRIPSASHFDDFHPRKESCGENSDSPTRFGLLIHGRRLKESSKSVI</sequence>
<evidence type="ECO:0000313" key="1">
    <source>
        <dbReference type="EMBL" id="MBW0545958.1"/>
    </source>
</evidence>
<keyword evidence="2" id="KW-1185">Reference proteome</keyword>
<evidence type="ECO:0000313" key="2">
    <source>
        <dbReference type="Proteomes" id="UP000765509"/>
    </source>
</evidence>
<feature type="non-terminal residue" evidence="1">
    <location>
        <position position="1"/>
    </location>
</feature>
<protein>
    <submittedName>
        <fullName evidence="1">Uncharacterized protein</fullName>
    </submittedName>
</protein>
<dbReference type="EMBL" id="AVOT02050913">
    <property type="protein sequence ID" value="MBW0545958.1"/>
    <property type="molecule type" value="Genomic_DNA"/>
</dbReference>